<dbReference type="InterPro" id="IPR046117">
    <property type="entry name" value="DUF6054"/>
</dbReference>
<keyword evidence="2" id="KW-1185">Reference proteome</keyword>
<accession>A0A170Z1B0</accession>
<dbReference type="Proteomes" id="UP000076586">
    <property type="component" value="Unassembled WGS sequence"/>
</dbReference>
<protein>
    <submittedName>
        <fullName evidence="1">Uncharacterized protein</fullName>
    </submittedName>
</protein>
<dbReference type="EMBL" id="BDCR01000001">
    <property type="protein sequence ID" value="GAT62252.1"/>
    <property type="molecule type" value="Genomic_DNA"/>
</dbReference>
<organism evidence="1 2">
    <name type="scientific">Paludibacter jiangxiensis</name>
    <dbReference type="NCBI Taxonomy" id="681398"/>
    <lineage>
        <taxon>Bacteria</taxon>
        <taxon>Pseudomonadati</taxon>
        <taxon>Bacteroidota</taxon>
        <taxon>Bacteroidia</taxon>
        <taxon>Bacteroidales</taxon>
        <taxon>Paludibacteraceae</taxon>
        <taxon>Paludibacter</taxon>
    </lineage>
</organism>
<sequence>MKVSKVKMSTRNLDDLVNYFVDQIQFDYENHSEEISILVKEAFYLRTSSTQNNMLIFKRSGNHILVDIIGSAGGTGLLNFSWGSEASFINKVMHLLKDYCSLNRIELETLND</sequence>
<dbReference type="AlphaFoldDB" id="A0A170Z1B0"/>
<evidence type="ECO:0000313" key="2">
    <source>
        <dbReference type="Proteomes" id="UP000076586"/>
    </source>
</evidence>
<reference evidence="2" key="1">
    <citation type="submission" date="2016-04" db="EMBL/GenBank/DDBJ databases">
        <title>Draft genome sequence of Paludibacter jiangxiensis strain NM7.</title>
        <authorList>
            <person name="Qiu Y."/>
            <person name="Matsuura N."/>
            <person name="Ohashi A."/>
            <person name="Tourlousse M.D."/>
            <person name="Sekiguchi Y."/>
        </authorList>
    </citation>
    <scope>NUCLEOTIDE SEQUENCE [LARGE SCALE GENOMIC DNA]</scope>
    <source>
        <strain evidence="2">NM7</strain>
    </source>
</reference>
<evidence type="ECO:0000313" key="1">
    <source>
        <dbReference type="EMBL" id="GAT62252.1"/>
    </source>
</evidence>
<proteinExistence type="predicted"/>
<name>A0A170Z1B0_9BACT</name>
<comment type="caution">
    <text evidence="1">The sequence shown here is derived from an EMBL/GenBank/DDBJ whole genome shotgun (WGS) entry which is preliminary data.</text>
</comment>
<dbReference type="Pfam" id="PF19524">
    <property type="entry name" value="DUF6054"/>
    <property type="match status" value="1"/>
</dbReference>
<dbReference type="RefSeq" id="WP_068702287.1">
    <property type="nucleotide sequence ID" value="NZ_BDCR01000001.1"/>
</dbReference>
<dbReference type="OrthoDB" id="1494998at2"/>
<gene>
    <name evidence="1" type="ORF">PJIAN_1845</name>
</gene>
<reference evidence="2" key="2">
    <citation type="journal article" date="2017" name="Genome Announc.">
        <title>Draft genome sequence of Paludibacter jiangxiensis NM7(T), a propionate-producing fermentative bacterium.</title>
        <authorList>
            <person name="Qiu Y.-L."/>
            <person name="Tourlousse D.M."/>
            <person name="Matsuura N."/>
            <person name="Ohashi A."/>
            <person name="Sekiguchi Y."/>
        </authorList>
    </citation>
    <scope>NUCLEOTIDE SEQUENCE [LARGE SCALE GENOMIC DNA]</scope>
    <source>
        <strain evidence="2">NM7</strain>
    </source>
</reference>
<dbReference type="STRING" id="681398.PJIAN_1845"/>